<dbReference type="InterPro" id="IPR018483">
    <property type="entry name" value="Carb_kinase_FGGY_CS"/>
</dbReference>
<dbReference type="InterPro" id="IPR000577">
    <property type="entry name" value="Carb_kinase_FGGY"/>
</dbReference>
<evidence type="ECO:0000256" key="3">
    <source>
        <dbReference type="ARBA" id="ARBA00022679"/>
    </source>
</evidence>
<keyword evidence="2 8" id="KW-0859">Xylose metabolism</keyword>
<keyword evidence="5 8" id="KW-0418">Kinase</keyword>
<dbReference type="RefSeq" id="WP_097804810.1">
    <property type="nucleotide sequence ID" value="NZ_FXYH01000007.1"/>
</dbReference>
<dbReference type="CDD" id="cd07808">
    <property type="entry name" value="ASKHA_NBD_FGGY_EcXK-like"/>
    <property type="match status" value="1"/>
</dbReference>
<accession>A0A238KG56</accession>
<evidence type="ECO:0000313" key="14">
    <source>
        <dbReference type="Proteomes" id="UP000220836"/>
    </source>
</evidence>
<feature type="binding site" evidence="8">
    <location>
        <begin position="79"/>
        <end position="80"/>
    </location>
    <ligand>
        <name>substrate</name>
    </ligand>
</feature>
<feature type="site" description="Important for activity" evidence="8">
    <location>
        <position position="6"/>
    </location>
</feature>
<evidence type="ECO:0000256" key="6">
    <source>
        <dbReference type="ARBA" id="ARBA00022840"/>
    </source>
</evidence>
<feature type="domain" description="Carbohydrate kinase FGGY C-terminal" evidence="12">
    <location>
        <begin position="251"/>
        <end position="434"/>
    </location>
</feature>
<dbReference type="HAMAP" id="MF_02220">
    <property type="entry name" value="XylB"/>
    <property type="match status" value="1"/>
</dbReference>
<dbReference type="InterPro" id="IPR018485">
    <property type="entry name" value="FGGY_C"/>
</dbReference>
<dbReference type="PANTHER" id="PTHR43095">
    <property type="entry name" value="SUGAR KINASE"/>
    <property type="match status" value="1"/>
</dbReference>
<dbReference type="InterPro" id="IPR006000">
    <property type="entry name" value="Xylulokinase"/>
</dbReference>
<keyword evidence="3 8" id="KW-0808">Transferase</keyword>
<dbReference type="InterPro" id="IPR050406">
    <property type="entry name" value="FGGY_Carb_Kinase"/>
</dbReference>
<name>A0A238KG56_9RHOB</name>
<dbReference type="Pfam" id="PF00370">
    <property type="entry name" value="FGGY_N"/>
    <property type="match status" value="1"/>
</dbReference>
<comment type="catalytic activity">
    <reaction evidence="8 10">
        <text>D-xylulose + ATP = D-xylulose 5-phosphate + ADP + H(+)</text>
        <dbReference type="Rhea" id="RHEA:10964"/>
        <dbReference type="ChEBI" id="CHEBI:15378"/>
        <dbReference type="ChEBI" id="CHEBI:17140"/>
        <dbReference type="ChEBI" id="CHEBI:30616"/>
        <dbReference type="ChEBI" id="CHEBI:57737"/>
        <dbReference type="ChEBI" id="CHEBI:456216"/>
        <dbReference type="EC" id="2.7.1.17"/>
    </reaction>
</comment>
<dbReference type="PANTHER" id="PTHR43095:SF6">
    <property type="entry name" value="XYLULOSE KINASE"/>
    <property type="match status" value="1"/>
</dbReference>
<evidence type="ECO:0000256" key="2">
    <source>
        <dbReference type="ARBA" id="ARBA00022629"/>
    </source>
</evidence>
<feature type="domain" description="Carbohydrate kinase FGGY N-terminal" evidence="11">
    <location>
        <begin position="1"/>
        <end position="241"/>
    </location>
</feature>
<evidence type="ECO:0000256" key="10">
    <source>
        <dbReference type="RuleBase" id="RU364073"/>
    </source>
</evidence>
<dbReference type="GO" id="GO:0005524">
    <property type="term" value="F:ATP binding"/>
    <property type="evidence" value="ECO:0007669"/>
    <property type="project" value="UniProtKB-UniRule"/>
</dbReference>
<dbReference type="OrthoDB" id="9805576at2"/>
<comment type="similarity">
    <text evidence="1 8 9">Belongs to the FGGY kinase family.</text>
</comment>
<keyword evidence="7 8" id="KW-0119">Carbohydrate metabolism</keyword>
<comment type="function">
    <text evidence="8">Catalyzes the phosphorylation of D-xylulose to D-xylulose 5-phosphate.</text>
</comment>
<evidence type="ECO:0000256" key="4">
    <source>
        <dbReference type="ARBA" id="ARBA00022741"/>
    </source>
</evidence>
<evidence type="ECO:0000259" key="11">
    <source>
        <dbReference type="Pfam" id="PF00370"/>
    </source>
</evidence>
<dbReference type="InterPro" id="IPR043129">
    <property type="entry name" value="ATPase_NBD"/>
</dbReference>
<keyword evidence="4 8" id="KW-0547">Nucleotide-binding</keyword>
<dbReference type="Proteomes" id="UP000220836">
    <property type="component" value="Unassembled WGS sequence"/>
</dbReference>
<protein>
    <recommendedName>
        <fullName evidence="8 10">Xylulose kinase</fullName>
        <shortName evidence="8 10">Xylulokinase</shortName>
        <ecNumber evidence="8 10">2.7.1.17</ecNumber>
    </recommendedName>
</protein>
<dbReference type="GO" id="GO:0005998">
    <property type="term" value="P:xylulose catabolic process"/>
    <property type="evidence" value="ECO:0007669"/>
    <property type="project" value="UniProtKB-UniRule"/>
</dbReference>
<evidence type="ECO:0000256" key="8">
    <source>
        <dbReference type="HAMAP-Rule" id="MF_02220"/>
    </source>
</evidence>
<dbReference type="SUPFAM" id="SSF53067">
    <property type="entry name" value="Actin-like ATPase domain"/>
    <property type="match status" value="2"/>
</dbReference>
<evidence type="ECO:0000256" key="7">
    <source>
        <dbReference type="ARBA" id="ARBA00023277"/>
    </source>
</evidence>
<reference evidence="13 14" key="1">
    <citation type="submission" date="2017-05" db="EMBL/GenBank/DDBJ databases">
        <authorList>
            <person name="Song R."/>
            <person name="Chenine A.L."/>
            <person name="Ruprecht R.M."/>
        </authorList>
    </citation>
    <scope>NUCLEOTIDE SEQUENCE [LARGE SCALE GENOMIC DNA]</scope>
    <source>
        <strain evidence="13 14">CECT 8663</strain>
    </source>
</reference>
<keyword evidence="6 8" id="KW-0067">ATP-binding</keyword>
<evidence type="ECO:0000256" key="1">
    <source>
        <dbReference type="ARBA" id="ARBA00009156"/>
    </source>
</evidence>
<proteinExistence type="inferred from homology"/>
<dbReference type="PIRSF" id="PIRSF000538">
    <property type="entry name" value="GlpK"/>
    <property type="match status" value="1"/>
</dbReference>
<dbReference type="AlphaFoldDB" id="A0A238KG56"/>
<dbReference type="EMBL" id="FXYH01000007">
    <property type="protein sequence ID" value="SMX41617.1"/>
    <property type="molecule type" value="Genomic_DNA"/>
</dbReference>
<evidence type="ECO:0000256" key="9">
    <source>
        <dbReference type="RuleBase" id="RU003733"/>
    </source>
</evidence>
<feature type="active site" description="Proton acceptor" evidence="8">
    <location>
        <position position="234"/>
    </location>
</feature>
<evidence type="ECO:0000259" key="12">
    <source>
        <dbReference type="Pfam" id="PF02782"/>
    </source>
</evidence>
<evidence type="ECO:0000256" key="5">
    <source>
        <dbReference type="ARBA" id="ARBA00022777"/>
    </source>
</evidence>
<organism evidence="13 14">
    <name type="scientific">Pelagimonas varians</name>
    <dbReference type="NCBI Taxonomy" id="696760"/>
    <lineage>
        <taxon>Bacteria</taxon>
        <taxon>Pseudomonadati</taxon>
        <taxon>Pseudomonadota</taxon>
        <taxon>Alphaproteobacteria</taxon>
        <taxon>Rhodobacterales</taxon>
        <taxon>Roseobacteraceae</taxon>
        <taxon>Pelagimonas</taxon>
    </lineage>
</organism>
<keyword evidence="14" id="KW-1185">Reference proteome</keyword>
<dbReference type="Pfam" id="PF02782">
    <property type="entry name" value="FGGY_C"/>
    <property type="match status" value="1"/>
</dbReference>
<dbReference type="GO" id="GO:0042732">
    <property type="term" value="P:D-xylose metabolic process"/>
    <property type="evidence" value="ECO:0007669"/>
    <property type="project" value="UniProtKB-KW"/>
</dbReference>
<gene>
    <name evidence="8 10 13" type="primary">xylB</name>
    <name evidence="13" type="ORF">PEV8663_02316</name>
</gene>
<dbReference type="Gene3D" id="3.30.420.40">
    <property type="match status" value="2"/>
</dbReference>
<dbReference type="InterPro" id="IPR018484">
    <property type="entry name" value="FGGY_N"/>
</dbReference>
<sequence>MYLGLDLGTSGLRALMVDENGVPVASAEAHYDVSHPHSGWSEQDPADWVRACEAAFSDLQANHPADFAKLSAIGISGHMHGAVLLGEDGQVLRPCILWNDTRCAQEAAHLDHAPGMRDISGNIVFPGFTAPKLLWVETHEPDVFAQVSKVLLPKDYLRFWLTGEHVGDMSDAAGTSWLDVGARDWSETLLSQGHMRKDQMPRLVEGSEISGMVRPELASSWGVTDVAVSGGGGDNAVAACGVGCFKEGQGFVSLGTSGVLLAAKDSFAPDPATAVHTFCHAVPDRWYQMGVILAATDCLNWLSARLKRSPAELAGLVDTLNGPSGVMFLPYLSGERTPHNDSAIRGAFIGLDVGTGDAELVQAVMEGVSFALRDCLEALRATGTELQDVLAIGGGTQSPVWVEMLATVLGLPLSLPKDGEFGAALGAARLAMVARGAAVEDVMTQPEIGQTVAPRADLADAYDAAYQRYRALYPAIKDALA</sequence>
<dbReference type="GO" id="GO:0004856">
    <property type="term" value="F:D-xylulokinase activity"/>
    <property type="evidence" value="ECO:0007669"/>
    <property type="project" value="UniProtKB-UniRule"/>
</dbReference>
<evidence type="ECO:0000313" key="13">
    <source>
        <dbReference type="EMBL" id="SMX41617.1"/>
    </source>
</evidence>
<dbReference type="PROSITE" id="PS00445">
    <property type="entry name" value="FGGY_KINASES_2"/>
    <property type="match status" value="1"/>
</dbReference>
<dbReference type="NCBIfam" id="TIGR01312">
    <property type="entry name" value="XylB"/>
    <property type="match status" value="1"/>
</dbReference>
<dbReference type="EC" id="2.7.1.17" evidence="8 10"/>